<feature type="compositionally biased region" description="Basic residues" evidence="1">
    <location>
        <begin position="135"/>
        <end position="153"/>
    </location>
</feature>
<evidence type="ECO:0000313" key="2">
    <source>
        <dbReference type="EMBL" id="CAI6357643.1"/>
    </source>
</evidence>
<gene>
    <name evidence="2" type="ORF">MEUPH1_LOCUS13248</name>
</gene>
<keyword evidence="3" id="KW-1185">Reference proteome</keyword>
<evidence type="ECO:0000313" key="3">
    <source>
        <dbReference type="Proteomes" id="UP001160148"/>
    </source>
</evidence>
<proteinExistence type="predicted"/>
<reference evidence="2 3" key="1">
    <citation type="submission" date="2023-01" db="EMBL/GenBank/DDBJ databases">
        <authorList>
            <person name="Whitehead M."/>
        </authorList>
    </citation>
    <scope>NUCLEOTIDE SEQUENCE [LARGE SCALE GENOMIC DNA]</scope>
</reference>
<dbReference type="EMBL" id="CARXXK010000002">
    <property type="protein sequence ID" value="CAI6357643.1"/>
    <property type="molecule type" value="Genomic_DNA"/>
</dbReference>
<protein>
    <submittedName>
        <fullName evidence="2">Uncharacterized protein</fullName>
    </submittedName>
</protein>
<dbReference type="AlphaFoldDB" id="A0AAV0WPH0"/>
<comment type="caution">
    <text evidence="2">The sequence shown here is derived from an EMBL/GenBank/DDBJ whole genome shotgun (WGS) entry which is preliminary data.</text>
</comment>
<accession>A0AAV0WPH0</accession>
<sequence>MDVHSMRDSSGISDHFMVKTKVRLRLSIKWKERRAPVKKINIEPLKYSQTTEQYKNRLNDILRPTENASSIDEMWEKTEKSIKKIGEEVLGYQGKRAINKWFNEECKTAILERDDARTTMLRNPSETNKRELALKQKRAKQIIRKKQKNVGEN</sequence>
<organism evidence="2 3">
    <name type="scientific">Macrosiphum euphorbiae</name>
    <name type="common">potato aphid</name>
    <dbReference type="NCBI Taxonomy" id="13131"/>
    <lineage>
        <taxon>Eukaryota</taxon>
        <taxon>Metazoa</taxon>
        <taxon>Ecdysozoa</taxon>
        <taxon>Arthropoda</taxon>
        <taxon>Hexapoda</taxon>
        <taxon>Insecta</taxon>
        <taxon>Pterygota</taxon>
        <taxon>Neoptera</taxon>
        <taxon>Paraneoptera</taxon>
        <taxon>Hemiptera</taxon>
        <taxon>Sternorrhyncha</taxon>
        <taxon>Aphidomorpha</taxon>
        <taxon>Aphidoidea</taxon>
        <taxon>Aphididae</taxon>
        <taxon>Macrosiphini</taxon>
        <taxon>Macrosiphum</taxon>
    </lineage>
</organism>
<name>A0AAV0WPH0_9HEMI</name>
<evidence type="ECO:0000256" key="1">
    <source>
        <dbReference type="SAM" id="MobiDB-lite"/>
    </source>
</evidence>
<feature type="region of interest" description="Disordered" evidence="1">
    <location>
        <begin position="121"/>
        <end position="153"/>
    </location>
</feature>
<dbReference type="Proteomes" id="UP001160148">
    <property type="component" value="Unassembled WGS sequence"/>
</dbReference>